<evidence type="ECO:0000313" key="2">
    <source>
        <dbReference type="EMBL" id="EEX75270.1"/>
    </source>
</evidence>
<dbReference type="Proteomes" id="UP000006233">
    <property type="component" value="Unassembled WGS sequence"/>
</dbReference>
<feature type="transmembrane region" description="Helical" evidence="1">
    <location>
        <begin position="104"/>
        <end position="127"/>
    </location>
</feature>
<reference evidence="2 3" key="1">
    <citation type="submission" date="2009-09" db="EMBL/GenBank/DDBJ databases">
        <authorList>
            <person name="Weinstock G."/>
            <person name="Sodergren E."/>
            <person name="Clifton S."/>
            <person name="Fulton L."/>
            <person name="Fulton B."/>
            <person name="Courtney L."/>
            <person name="Fronick C."/>
            <person name="Harrison M."/>
            <person name="Strong C."/>
            <person name="Farmer C."/>
            <person name="Delahaunty K."/>
            <person name="Markovic C."/>
            <person name="Hall O."/>
            <person name="Minx P."/>
            <person name="Tomlinson C."/>
            <person name="Mitreva M."/>
            <person name="Nelson J."/>
            <person name="Hou S."/>
            <person name="Wollam A."/>
            <person name="Pepin K.H."/>
            <person name="Johnson M."/>
            <person name="Bhonagiri V."/>
            <person name="Nash W.E."/>
            <person name="Warren W."/>
            <person name="Chinwalla A."/>
            <person name="Mardis E.R."/>
            <person name="Wilson R.K."/>
        </authorList>
    </citation>
    <scope>NUCLEOTIDE SEQUENCE [LARGE SCALE GENOMIC DNA]</scope>
    <source>
        <strain evidence="2 3">F0254</strain>
    </source>
</reference>
<feature type="transmembrane region" description="Helical" evidence="1">
    <location>
        <begin position="73"/>
        <end position="92"/>
    </location>
</feature>
<keyword evidence="1" id="KW-1133">Transmembrane helix</keyword>
<evidence type="ECO:0000256" key="1">
    <source>
        <dbReference type="SAM" id="Phobius"/>
    </source>
</evidence>
<organism evidence="2 3">
    <name type="scientific">Leptotrichia hofstadii F0254</name>
    <dbReference type="NCBI Taxonomy" id="634994"/>
    <lineage>
        <taxon>Bacteria</taxon>
        <taxon>Fusobacteriati</taxon>
        <taxon>Fusobacteriota</taxon>
        <taxon>Fusobacteriia</taxon>
        <taxon>Fusobacteriales</taxon>
        <taxon>Leptotrichiaceae</taxon>
        <taxon>Leptotrichia</taxon>
    </lineage>
</organism>
<proteinExistence type="predicted"/>
<dbReference type="RefSeq" id="WP_006803856.1">
    <property type="nucleotide sequence ID" value="NZ_GG700632.1"/>
</dbReference>
<comment type="caution">
    <text evidence="2">The sequence shown here is derived from an EMBL/GenBank/DDBJ whole genome shotgun (WGS) entry which is preliminary data.</text>
</comment>
<name>C9MV48_9FUSO</name>
<dbReference type="HOGENOM" id="CLU_1862709_0_0_0"/>
<keyword evidence="1" id="KW-0472">Membrane</keyword>
<sequence length="137" mass="15912">MFLIIFLIIFLTILFSKEKIQEIFGFILCMSVVIFGSVFYYKITFDKEDLNTMLTVSSVFIAISIFINKQRLVKISVINFFLTLIGFLNILIENKIKTKISANILFTTLIILSVGWFVIELVFSIYLTKKKEDITNK</sequence>
<evidence type="ECO:0000313" key="3">
    <source>
        <dbReference type="Proteomes" id="UP000006233"/>
    </source>
</evidence>
<feature type="transmembrane region" description="Helical" evidence="1">
    <location>
        <begin position="50"/>
        <end position="67"/>
    </location>
</feature>
<accession>C9MV48</accession>
<dbReference type="STRING" id="634994.GCWU000323_00519"/>
<dbReference type="EMBL" id="ACVB02000007">
    <property type="protein sequence ID" value="EEX75270.1"/>
    <property type="molecule type" value="Genomic_DNA"/>
</dbReference>
<keyword evidence="1" id="KW-0812">Transmembrane</keyword>
<dbReference type="AlphaFoldDB" id="C9MV48"/>
<gene>
    <name evidence="2" type="ORF">GCWU000323_00519</name>
</gene>
<protein>
    <submittedName>
        <fullName evidence="2">Uncharacterized protein</fullName>
    </submittedName>
</protein>
<feature type="transmembrane region" description="Helical" evidence="1">
    <location>
        <begin position="26"/>
        <end position="43"/>
    </location>
</feature>